<keyword evidence="3" id="KW-1185">Reference proteome</keyword>
<feature type="region of interest" description="Disordered" evidence="1">
    <location>
        <begin position="1"/>
        <end position="21"/>
    </location>
</feature>
<accession>A0A562IM15</accession>
<comment type="caution">
    <text evidence="2">The sequence shown here is derived from an EMBL/GenBank/DDBJ whole genome shotgun (WGS) entry which is preliminary data.</text>
</comment>
<organism evidence="2 3">
    <name type="scientific">Modestobacter roseus</name>
    <dbReference type="NCBI Taxonomy" id="1181884"/>
    <lineage>
        <taxon>Bacteria</taxon>
        <taxon>Bacillati</taxon>
        <taxon>Actinomycetota</taxon>
        <taxon>Actinomycetes</taxon>
        <taxon>Geodermatophilales</taxon>
        <taxon>Geodermatophilaceae</taxon>
        <taxon>Modestobacter</taxon>
    </lineage>
</organism>
<gene>
    <name evidence="2" type="ORF">JD78_00555</name>
</gene>
<name>A0A562IM15_9ACTN</name>
<dbReference type="Proteomes" id="UP000321490">
    <property type="component" value="Unassembled WGS sequence"/>
</dbReference>
<evidence type="ECO:0000256" key="1">
    <source>
        <dbReference type="SAM" id="MobiDB-lite"/>
    </source>
</evidence>
<sequence>MSSSAVRAVAARLGRHSGRGNATRSMRISVAVLPDRHPVVHFLDDVRDGEVSDVRNG</sequence>
<dbReference type="AlphaFoldDB" id="A0A562IM15"/>
<evidence type="ECO:0000313" key="3">
    <source>
        <dbReference type="Proteomes" id="UP000321490"/>
    </source>
</evidence>
<dbReference type="EMBL" id="VLKF01000001">
    <property type="protein sequence ID" value="TWH72051.1"/>
    <property type="molecule type" value="Genomic_DNA"/>
</dbReference>
<proteinExistence type="predicted"/>
<reference evidence="2 3" key="1">
    <citation type="submission" date="2019-07" db="EMBL/GenBank/DDBJ databases">
        <title>R&amp;d 2014.</title>
        <authorList>
            <person name="Klenk H.-P."/>
        </authorList>
    </citation>
    <scope>NUCLEOTIDE SEQUENCE [LARGE SCALE GENOMIC DNA]</scope>
    <source>
        <strain evidence="2 3">DSM 45764</strain>
    </source>
</reference>
<feature type="compositionally biased region" description="Low complexity" evidence="1">
    <location>
        <begin position="1"/>
        <end position="12"/>
    </location>
</feature>
<evidence type="ECO:0000313" key="2">
    <source>
        <dbReference type="EMBL" id="TWH72051.1"/>
    </source>
</evidence>
<protein>
    <submittedName>
        <fullName evidence="2">Uncharacterized protein</fullName>
    </submittedName>
</protein>